<dbReference type="CDD" id="cd05910">
    <property type="entry name" value="FACL_like_1"/>
    <property type="match status" value="1"/>
</dbReference>
<dbReference type="InterPro" id="IPR050237">
    <property type="entry name" value="ATP-dep_AMP-bd_enzyme"/>
</dbReference>
<dbReference type="Pfam" id="PF00501">
    <property type="entry name" value="AMP-binding"/>
    <property type="match status" value="1"/>
</dbReference>
<keyword evidence="3" id="KW-1185">Reference proteome</keyword>
<dbReference type="RefSeq" id="WP_344757925.1">
    <property type="nucleotide sequence ID" value="NZ_BAAAZU010000001.1"/>
</dbReference>
<name>A0ABP7M198_9GAMM</name>
<dbReference type="Proteomes" id="UP001501727">
    <property type="component" value="Unassembled WGS sequence"/>
</dbReference>
<dbReference type="EMBL" id="BAAAZU010000001">
    <property type="protein sequence ID" value="GAA3911886.1"/>
    <property type="molecule type" value="Genomic_DNA"/>
</dbReference>
<dbReference type="NCBIfam" id="NF045786">
    <property type="entry name" value="OlefBLtnSynXan"/>
    <property type="match status" value="1"/>
</dbReference>
<dbReference type="PANTHER" id="PTHR43767:SF1">
    <property type="entry name" value="NONRIBOSOMAL PEPTIDE SYNTHASE PES1 (EUROFUNG)-RELATED"/>
    <property type="match status" value="1"/>
</dbReference>
<comment type="caution">
    <text evidence="2">The sequence shown here is derived from an EMBL/GenBank/DDBJ whole genome shotgun (WGS) entry which is preliminary data.</text>
</comment>
<organism evidence="2 3">
    <name type="scientific">Luteimonas lutimaris</name>
    <dbReference type="NCBI Taxonomy" id="698645"/>
    <lineage>
        <taxon>Bacteria</taxon>
        <taxon>Pseudomonadati</taxon>
        <taxon>Pseudomonadota</taxon>
        <taxon>Gammaproteobacteria</taxon>
        <taxon>Lysobacterales</taxon>
        <taxon>Lysobacteraceae</taxon>
        <taxon>Luteimonas</taxon>
    </lineage>
</organism>
<evidence type="ECO:0000259" key="1">
    <source>
        <dbReference type="Pfam" id="PF00501"/>
    </source>
</evidence>
<dbReference type="Gene3D" id="3.40.50.12780">
    <property type="entry name" value="N-terminal domain of ligase-like"/>
    <property type="match status" value="1"/>
</dbReference>
<dbReference type="PROSITE" id="PS00455">
    <property type="entry name" value="AMP_BINDING"/>
    <property type="match status" value="1"/>
</dbReference>
<evidence type="ECO:0000313" key="2">
    <source>
        <dbReference type="EMBL" id="GAA3911886.1"/>
    </source>
</evidence>
<feature type="domain" description="AMP-dependent synthetase/ligase" evidence="1">
    <location>
        <begin position="15"/>
        <end position="391"/>
    </location>
</feature>
<evidence type="ECO:0000313" key="3">
    <source>
        <dbReference type="Proteomes" id="UP001501727"/>
    </source>
</evidence>
<dbReference type="SUPFAM" id="SSF56801">
    <property type="entry name" value="Acetyl-CoA synthetase-like"/>
    <property type="match status" value="1"/>
</dbReference>
<dbReference type="InterPro" id="IPR042099">
    <property type="entry name" value="ANL_N_sf"/>
</dbReference>
<dbReference type="InterPro" id="IPR045851">
    <property type="entry name" value="AMP-bd_C_sf"/>
</dbReference>
<sequence length="548" mass="58652">MTGPCNIAAALPSLAAAHPDRVAIRCPGHGGRYDVALDYAQLDARSDAIAAGLARRGIVRGTRTVVMVRPTPEFFLLMFALFKAGAVPVLVDPGIDRRALKQCLGEAQAEAFIGIPLAMLARRLLGWATSARTCVTTGARAWLADATLAQVEHDGAGAGPQLADTRPDDIAAILFTSGSTGVPKGVVYRQRHFVAQVEMLRTALGVEAGGVDLPTFPPFALFDPALGLTSIIPDMDPTRPAAADPRKLLAAIERFGVTRLFGSPALMGVLAAHGAALPTVRRATSAGAPVPPEVVAKMLALLPGDAQFWTPYGATECLPVAMIEGRELLTLRERTERGAGTCVGRPVPPNVVRIIRVSDEAIERWSDELQVPDGEVGEIIVAGPTATDSYFNRDAQTRLAKIREQPGEAGGRIVHRMGDLGYFDADGRLWFCGRKSQRVVTAAGTLCTEQVEPVFNTHPDVRRTALVGLGARGAQRPVLCVELNHGIARAQRPRIADELRGIGARFAHTSCIDTVVFHPRFPVDIRHNAKIGREKLAAWAVKQLRSKQ</sequence>
<proteinExistence type="predicted"/>
<dbReference type="NCBIfam" id="NF006754">
    <property type="entry name" value="PRK09274.1"/>
    <property type="match status" value="1"/>
</dbReference>
<gene>
    <name evidence="2" type="primary">oleC</name>
    <name evidence="2" type="ORF">GCM10022229_00590</name>
</gene>
<dbReference type="InterPro" id="IPR000873">
    <property type="entry name" value="AMP-dep_synth/lig_dom"/>
</dbReference>
<protein>
    <submittedName>
        <fullName evidence="2">Olefin beta-lactone synthetase OleC</fullName>
    </submittedName>
</protein>
<dbReference type="InterPro" id="IPR054888">
    <property type="entry name" value="OlefBLtnSyn"/>
</dbReference>
<dbReference type="PANTHER" id="PTHR43767">
    <property type="entry name" value="LONG-CHAIN-FATTY-ACID--COA LIGASE"/>
    <property type="match status" value="1"/>
</dbReference>
<accession>A0ABP7M198</accession>
<reference evidence="3" key="1">
    <citation type="journal article" date="2019" name="Int. J. Syst. Evol. Microbiol.">
        <title>The Global Catalogue of Microorganisms (GCM) 10K type strain sequencing project: providing services to taxonomists for standard genome sequencing and annotation.</title>
        <authorList>
            <consortium name="The Broad Institute Genomics Platform"/>
            <consortium name="The Broad Institute Genome Sequencing Center for Infectious Disease"/>
            <person name="Wu L."/>
            <person name="Ma J."/>
        </authorList>
    </citation>
    <scope>NUCLEOTIDE SEQUENCE [LARGE SCALE GENOMIC DNA]</scope>
    <source>
        <strain evidence="3">JCM 16916</strain>
    </source>
</reference>
<dbReference type="Gene3D" id="3.30.300.30">
    <property type="match status" value="1"/>
</dbReference>
<dbReference type="InterPro" id="IPR020845">
    <property type="entry name" value="AMP-binding_CS"/>
</dbReference>